<dbReference type="PANTHER" id="PTHR15507">
    <property type="entry name" value="ZINC FINGER PROTEIN RLF"/>
    <property type="match status" value="1"/>
</dbReference>
<dbReference type="EMBL" id="JAERUA010000009">
    <property type="protein sequence ID" value="KAI1895054.1"/>
    <property type="molecule type" value="Genomic_DNA"/>
</dbReference>
<feature type="compositionally biased region" description="Polar residues" evidence="14">
    <location>
        <begin position="2055"/>
        <end position="2066"/>
    </location>
</feature>
<keyword evidence="9" id="KW-0238">DNA-binding</keyword>
<dbReference type="Pfam" id="PF25420">
    <property type="entry name" value="zf-C2H2_ZN292"/>
    <property type="match status" value="1"/>
</dbReference>
<name>A0A8T3DGS7_9TELE</name>
<dbReference type="SUPFAM" id="SSF57667">
    <property type="entry name" value="beta-beta-alpha zinc fingers"/>
    <property type="match status" value="2"/>
</dbReference>
<dbReference type="PANTHER" id="PTHR15507:SF18">
    <property type="entry name" value="ZINC FINGER PROTEIN RLF"/>
    <property type="match status" value="1"/>
</dbReference>
<dbReference type="OrthoDB" id="8691423at2759"/>
<keyword evidence="13" id="KW-0175">Coiled coil</keyword>
<feature type="compositionally biased region" description="Basic and acidic residues" evidence="14">
    <location>
        <begin position="1274"/>
        <end position="1286"/>
    </location>
</feature>
<evidence type="ECO:0000259" key="15">
    <source>
        <dbReference type="PROSITE" id="PS50157"/>
    </source>
</evidence>
<feature type="domain" description="C2H2-type" evidence="15">
    <location>
        <begin position="792"/>
        <end position="816"/>
    </location>
</feature>
<comment type="subcellular location">
    <subcellularLocation>
        <location evidence="1">Nucleus</location>
    </subcellularLocation>
</comment>
<evidence type="ECO:0000256" key="10">
    <source>
        <dbReference type="ARBA" id="ARBA00023163"/>
    </source>
</evidence>
<feature type="region of interest" description="Disordered" evidence="14">
    <location>
        <begin position="1269"/>
        <end position="1379"/>
    </location>
</feature>
<dbReference type="GO" id="GO:0003677">
    <property type="term" value="F:DNA binding"/>
    <property type="evidence" value="ECO:0007669"/>
    <property type="project" value="UniProtKB-KW"/>
</dbReference>
<evidence type="ECO:0000256" key="3">
    <source>
        <dbReference type="ARBA" id="ARBA00022553"/>
    </source>
</evidence>
<accession>A0A8T3DGS7</accession>
<evidence type="ECO:0000256" key="7">
    <source>
        <dbReference type="ARBA" id="ARBA00022833"/>
    </source>
</evidence>
<feature type="region of interest" description="Disordered" evidence="14">
    <location>
        <begin position="1087"/>
        <end position="1172"/>
    </location>
</feature>
<feature type="region of interest" description="Disordered" evidence="14">
    <location>
        <begin position="469"/>
        <end position="563"/>
    </location>
</feature>
<feature type="compositionally biased region" description="Low complexity" evidence="14">
    <location>
        <begin position="1102"/>
        <end position="1131"/>
    </location>
</feature>
<evidence type="ECO:0000256" key="9">
    <source>
        <dbReference type="ARBA" id="ARBA00023125"/>
    </source>
</evidence>
<dbReference type="PROSITE" id="PS50157">
    <property type="entry name" value="ZINC_FINGER_C2H2_2"/>
    <property type="match status" value="8"/>
</dbReference>
<keyword evidence="7" id="KW-0862">Zinc</keyword>
<protein>
    <recommendedName>
        <fullName evidence="15">C2H2-type domain-containing protein</fullName>
    </recommendedName>
</protein>
<reference evidence="16" key="1">
    <citation type="submission" date="2021-01" db="EMBL/GenBank/DDBJ databases">
        <authorList>
            <person name="Zahm M."/>
            <person name="Roques C."/>
            <person name="Cabau C."/>
            <person name="Klopp C."/>
            <person name="Donnadieu C."/>
            <person name="Jouanno E."/>
            <person name="Lampietro C."/>
            <person name="Louis A."/>
            <person name="Herpin A."/>
            <person name="Echchiki A."/>
            <person name="Berthelot C."/>
            <person name="Parey E."/>
            <person name="Roest-Crollius H."/>
            <person name="Braasch I."/>
            <person name="Postlethwait J."/>
            <person name="Bobe J."/>
            <person name="Montfort J."/>
            <person name="Bouchez O."/>
            <person name="Begum T."/>
            <person name="Mejri S."/>
            <person name="Adams A."/>
            <person name="Chen W.-J."/>
            <person name="Guiguen Y."/>
        </authorList>
    </citation>
    <scope>NUCLEOTIDE SEQUENCE</scope>
    <source>
        <tissue evidence="16">Blood</tissue>
    </source>
</reference>
<feature type="region of interest" description="Disordered" evidence="14">
    <location>
        <begin position="1480"/>
        <end position="1509"/>
    </location>
</feature>
<feature type="region of interest" description="Disordered" evidence="14">
    <location>
        <begin position="1873"/>
        <end position="1975"/>
    </location>
</feature>
<evidence type="ECO:0000256" key="8">
    <source>
        <dbReference type="ARBA" id="ARBA00023015"/>
    </source>
</evidence>
<dbReference type="InterPro" id="IPR057986">
    <property type="entry name" value="TPR_Rlf/292/654"/>
</dbReference>
<dbReference type="InterPro" id="IPR013087">
    <property type="entry name" value="Znf_C2H2_type"/>
</dbReference>
<feature type="coiled-coil region" evidence="13">
    <location>
        <begin position="1738"/>
        <end position="1765"/>
    </location>
</feature>
<feature type="region of interest" description="Disordered" evidence="14">
    <location>
        <begin position="885"/>
        <end position="913"/>
    </location>
</feature>
<feature type="domain" description="C2H2-type" evidence="15">
    <location>
        <begin position="1513"/>
        <end position="1543"/>
    </location>
</feature>
<evidence type="ECO:0000256" key="1">
    <source>
        <dbReference type="ARBA" id="ARBA00004123"/>
    </source>
</evidence>
<feature type="region of interest" description="Disordered" evidence="14">
    <location>
        <begin position="1787"/>
        <end position="1834"/>
    </location>
</feature>
<feature type="domain" description="C2H2-type" evidence="15">
    <location>
        <begin position="764"/>
        <end position="791"/>
    </location>
</feature>
<dbReference type="Pfam" id="PF00096">
    <property type="entry name" value="zf-C2H2"/>
    <property type="match status" value="1"/>
</dbReference>
<gene>
    <name evidence="16" type="ORF">AGOR_G00102320</name>
</gene>
<organism evidence="16 17">
    <name type="scientific">Albula goreensis</name>
    <dbReference type="NCBI Taxonomy" id="1534307"/>
    <lineage>
        <taxon>Eukaryota</taxon>
        <taxon>Metazoa</taxon>
        <taxon>Chordata</taxon>
        <taxon>Craniata</taxon>
        <taxon>Vertebrata</taxon>
        <taxon>Euteleostomi</taxon>
        <taxon>Actinopterygii</taxon>
        <taxon>Neopterygii</taxon>
        <taxon>Teleostei</taxon>
        <taxon>Albuliformes</taxon>
        <taxon>Albulidae</taxon>
        <taxon>Albula</taxon>
    </lineage>
</organism>
<dbReference type="InterPro" id="IPR052251">
    <property type="entry name" value="GH-ZnFinger_Regulators"/>
</dbReference>
<dbReference type="InterPro" id="IPR058902">
    <property type="entry name" value="zf_C2H2_ZNF292/Rlf"/>
</dbReference>
<feature type="compositionally biased region" description="Pro residues" evidence="14">
    <location>
        <begin position="1153"/>
        <end position="1162"/>
    </location>
</feature>
<feature type="region of interest" description="Disordered" evidence="14">
    <location>
        <begin position="1591"/>
        <end position="1683"/>
    </location>
</feature>
<keyword evidence="3" id="KW-0597">Phosphoprotein</keyword>
<evidence type="ECO:0000256" key="13">
    <source>
        <dbReference type="SAM" id="Coils"/>
    </source>
</evidence>
<feature type="domain" description="C2H2-type" evidence="15">
    <location>
        <begin position="1400"/>
        <end position="1430"/>
    </location>
</feature>
<dbReference type="PROSITE" id="PS00028">
    <property type="entry name" value="ZINC_FINGER_C2H2_1"/>
    <property type="match status" value="13"/>
</dbReference>
<feature type="domain" description="C2H2-type" evidence="15">
    <location>
        <begin position="1453"/>
        <end position="1483"/>
    </location>
</feature>
<feature type="compositionally biased region" description="Basic and acidic residues" evidence="14">
    <location>
        <begin position="1001"/>
        <end position="1023"/>
    </location>
</feature>
<evidence type="ECO:0000256" key="11">
    <source>
        <dbReference type="ARBA" id="ARBA00023242"/>
    </source>
</evidence>
<dbReference type="GO" id="GO:0008270">
    <property type="term" value="F:zinc ion binding"/>
    <property type="evidence" value="ECO:0007669"/>
    <property type="project" value="UniProtKB-KW"/>
</dbReference>
<feature type="compositionally biased region" description="Basic and acidic residues" evidence="14">
    <location>
        <begin position="1331"/>
        <end position="1355"/>
    </location>
</feature>
<dbReference type="Gene3D" id="3.30.160.60">
    <property type="entry name" value="Classic Zinc Finger"/>
    <property type="match status" value="4"/>
</dbReference>
<feature type="compositionally biased region" description="Acidic residues" evidence="14">
    <location>
        <begin position="469"/>
        <end position="482"/>
    </location>
</feature>
<keyword evidence="5" id="KW-0677">Repeat</keyword>
<proteinExistence type="inferred from homology"/>
<feature type="region of interest" description="Disordered" evidence="14">
    <location>
        <begin position="999"/>
        <end position="1074"/>
    </location>
</feature>
<comment type="similarity">
    <text evidence="2">Belongs to the krueppel C2H2-type zinc-finger protein family.</text>
</comment>
<feature type="domain" description="C2H2-type" evidence="15">
    <location>
        <begin position="1236"/>
        <end position="1264"/>
    </location>
</feature>
<feature type="compositionally biased region" description="Acidic residues" evidence="14">
    <location>
        <begin position="1653"/>
        <end position="1674"/>
    </location>
</feature>
<keyword evidence="17" id="KW-1185">Reference proteome</keyword>
<comment type="caution">
    <text evidence="16">The sequence shown here is derived from an EMBL/GenBank/DDBJ whole genome shotgun (WGS) entry which is preliminary data.</text>
</comment>
<keyword evidence="6 12" id="KW-0863">Zinc-finger</keyword>
<feature type="compositionally biased region" description="Acidic residues" evidence="14">
    <location>
        <begin position="1819"/>
        <end position="1833"/>
    </location>
</feature>
<dbReference type="Pfam" id="PF26218">
    <property type="entry name" value="zf_C2H2_ZNF292"/>
    <property type="match status" value="1"/>
</dbReference>
<feature type="region of interest" description="Disordered" evidence="14">
    <location>
        <begin position="2028"/>
        <end position="2088"/>
    </location>
</feature>
<keyword evidence="10" id="KW-0804">Transcription</keyword>
<evidence type="ECO:0000256" key="12">
    <source>
        <dbReference type="PROSITE-ProRule" id="PRU00042"/>
    </source>
</evidence>
<feature type="compositionally biased region" description="Polar residues" evidence="14">
    <location>
        <begin position="1903"/>
        <end position="1917"/>
    </location>
</feature>
<evidence type="ECO:0000313" key="16">
    <source>
        <dbReference type="EMBL" id="KAI1895054.1"/>
    </source>
</evidence>
<feature type="compositionally biased region" description="Pro residues" evidence="14">
    <location>
        <begin position="1876"/>
        <end position="1896"/>
    </location>
</feature>
<sequence length="2156" mass="241911">MADGEGETKLDWGDRPQNTTADSLVAMDSLLATLRGLEAELQRQEISETSSTDYCNNFCQALMHYAGSRNSMEHGLPLLEVYCLSITCFAAARPHLTADSDRVALVLKRLALSCFELLLSVPENEIPHDAWIQFHRSVQAAHDALVQYGSNDLQALLQITGEGGAWSNPILIALLTGQNTDQQEVDSYVALEGEGFMEMRVKHLVKVGEVAKAMVLAKACADCPHIPNRTAFRQTYVSHLCDLLPSEDAIVEISRVDGKEVLEIICNMETEGQENMAFILCTTYLTQQLQNENLYCSWELTLFWSKLQRRIEPSLEAFLEHCLQLGAIAKTVYHLLFLVRVIQTEAEQLGLAASVELCVRALQLTRLEDTETKTSVCKTVACLLLDDLEVRRACQLTEFLLCQSQAAYASLEELYLRPDQKHEEDAAVIPNNLRCELLLALKAHWPFDPEFWDWKMLKRHCLRLLGLESEPEEEEVEEEAVDDEGRVTEQMGQEQEVKEEEQKEETQGDAGVMRVEPGGSRPSKDGSGDGDAETKKKRAPVEDKEPPAAEKGVSSSKKKAPGTSERYLRWQKYKFFCLICQREVIEARILHHSRKHVEDGVYTCPVCLQKFRGRQEFVPHTSEHIQMPARKPLPQKKKKVKKKVNLRKEMDDDDDLDDLEPGEIALDPSLLMYYQSTQDPDVLEHLLEQSATMPRKPAEDDYITFDYIYTHFQLQDREVYPCPGTNCAKHFKHFKYLSVHLKNEHDGNGDENVRHYLEMKDRREKCTFCRRHFMTAYHHRKHRRVHYGDQPYMCVVSDCGARFNTTNELIAHKQSHGFRLNYRCELKGCSLSFCDLGQLYHHEAQHFRDAAYSCTSTGCKKFYYSKKDFLKHLATHDITFTEEDFAAQRKRKRKPADPFTDDTAGNKKLVPAEPCDYRNGDMAGVSNAHSPLAGTASSSSSSSSALQHPDAAKEPRGTLTCVAVCFDGRKFTCGFEGCGRTFTQASDVQRHLKCVHPAQFKSERRGQKRLSKEKGTRGKDIKVEQAGPEKSTHGAPSDPPAQCSGQEKSCVPVADPLHPYASPPSSPPFDDPLRDILLGLSQLSLRASSPRNSSCDPCHPISGSSVSQSVSCPPTTSANANANANANPPAKAGRKKAAPKPERASTLAATAEKPPPSPPRTPSPAQELPPQARADRRISDFLVQPSTKPYACELKGCGYTSVTSNALMGHYLRKHSFSKERVKGMDVFKNSKFKPFKCHLCPKGYRQKSELRVHYIQMHDISEAVVEQMSCSSKRREEGKALEPAKPKASLKQGHQPPKKQLGKAAKEEVAKAANTWQQKPSKKRGGCWRMKSERENGVVKPSEKGKKVDAKVAKPPDPVLQDNGEEEEEERVSREGRGSRRLVAKGNLCYILTKYHKPFHCVHKDCSSAFTHQSGLVRHLQAVHRYNRAQLCLEEDLDLQGDSAPPSKPQRLVCKHKGCGRHFHSSSSLWRHYRRNHSANSAIRRPPSTPPQPPRAPEPTTPPSSDEPVPQFRCSYGDCNATYHLYSSLLRHTSHVHRDQPPQRPSPQQVHCRFEGCTRVFSQNSSYKKHVFYRHCDYYDSLVLRLQNAHKRDKSTSGCQKKLIVSGGGGPGGPKQPPLSPLQKDVPKLPLRHSLRHCPKSQEAVRRLQDEGNVDENHNEEEEEEEEMVEEEEPPKAPRPRKRDLKLVFRTHEEALQMCQDRCLPVAYPCMVQDCDSVLTVESSMRRHYLTCHRMSCHQFNTNQDKLVNNAEQLEELIQRKSAISARSPDMALARVPNGVLKVEYQAEPENPGGPSLPMSLHSIKADPLDGTDPLGLDGEEEEEEEEAEEEAACSPLDVATNGMLYREEPLKNGHHGNDVQEEAVEDAPLLLVPSPRPMSTPLPPISVPPPPLNLSPPSSLRITSDEISMESPTQESGDRVAQTPVSPIRQPLKRKNELADPLTSPPSPPKTLPKDMPLLVDSVPGPQSPLQQSPRTFDLAAYKPMGFESSFLKFIQESKDKEDEFGEGGAWGTSAYPRRYRHYHNRGMAEPPSPGVTVTATTPSPRRCRDPTSHPSSRRNCSVKENSHQRVPAVTRSRRSRPSPLKPLLSAGEYASVQNLRSILDRALTGCGDLAIKQLQYLRPVVVLERSKFSTSLLDLFPTKKPEKLLLGSS</sequence>
<feature type="domain" description="C2H2-type" evidence="15">
    <location>
        <begin position="720"/>
        <end position="750"/>
    </location>
</feature>
<dbReference type="GO" id="GO:0000981">
    <property type="term" value="F:DNA-binding transcription factor activity, RNA polymerase II-specific"/>
    <property type="evidence" value="ECO:0007669"/>
    <property type="project" value="TreeGrafter"/>
</dbReference>
<evidence type="ECO:0000256" key="6">
    <source>
        <dbReference type="ARBA" id="ARBA00022771"/>
    </source>
</evidence>
<feature type="region of interest" description="Disordered" evidence="14">
    <location>
        <begin position="926"/>
        <end position="953"/>
    </location>
</feature>
<evidence type="ECO:0000256" key="14">
    <source>
        <dbReference type="SAM" id="MobiDB-lite"/>
    </source>
</evidence>
<evidence type="ECO:0000313" key="17">
    <source>
        <dbReference type="Proteomes" id="UP000829720"/>
    </source>
</evidence>
<evidence type="ECO:0000256" key="4">
    <source>
        <dbReference type="ARBA" id="ARBA00022723"/>
    </source>
</evidence>
<dbReference type="InterPro" id="IPR036236">
    <property type="entry name" value="Znf_C2H2_sf"/>
</dbReference>
<keyword evidence="8" id="KW-0805">Transcription regulation</keyword>
<feature type="compositionally biased region" description="Basic residues" evidence="14">
    <location>
        <begin position="1631"/>
        <end position="1640"/>
    </location>
</feature>
<dbReference type="Pfam" id="PF25580">
    <property type="entry name" value="TPR_Rlf"/>
    <property type="match status" value="1"/>
</dbReference>
<dbReference type="GO" id="GO:0005634">
    <property type="term" value="C:nucleus"/>
    <property type="evidence" value="ECO:0007669"/>
    <property type="project" value="UniProtKB-SubCell"/>
</dbReference>
<dbReference type="SMART" id="SM00355">
    <property type="entry name" value="ZnF_C2H2"/>
    <property type="match status" value="15"/>
</dbReference>
<feature type="domain" description="C2H2-type" evidence="15">
    <location>
        <begin position="971"/>
        <end position="1001"/>
    </location>
</feature>
<evidence type="ECO:0000256" key="2">
    <source>
        <dbReference type="ARBA" id="ARBA00006991"/>
    </source>
</evidence>
<dbReference type="Proteomes" id="UP000829720">
    <property type="component" value="Unassembled WGS sequence"/>
</dbReference>
<keyword evidence="4" id="KW-0479">Metal-binding</keyword>
<evidence type="ECO:0000256" key="5">
    <source>
        <dbReference type="ARBA" id="ARBA00022737"/>
    </source>
</evidence>
<feature type="compositionally biased region" description="Pro residues" evidence="14">
    <location>
        <begin position="1061"/>
        <end position="1070"/>
    </location>
</feature>
<feature type="compositionally biased region" description="Basic and acidic residues" evidence="14">
    <location>
        <begin position="539"/>
        <end position="548"/>
    </location>
</feature>
<feature type="compositionally biased region" description="Pro residues" evidence="14">
    <location>
        <begin position="1488"/>
        <end position="1503"/>
    </location>
</feature>
<keyword evidence="11" id="KW-0539">Nucleus</keyword>